<name>A0AAV3PZL9_LITER</name>
<feature type="region of interest" description="Disordered" evidence="1">
    <location>
        <begin position="210"/>
        <end position="230"/>
    </location>
</feature>
<organism evidence="2 3">
    <name type="scientific">Lithospermum erythrorhizon</name>
    <name type="common">Purple gromwell</name>
    <name type="synonym">Lithospermum officinale var. erythrorhizon</name>
    <dbReference type="NCBI Taxonomy" id="34254"/>
    <lineage>
        <taxon>Eukaryota</taxon>
        <taxon>Viridiplantae</taxon>
        <taxon>Streptophyta</taxon>
        <taxon>Embryophyta</taxon>
        <taxon>Tracheophyta</taxon>
        <taxon>Spermatophyta</taxon>
        <taxon>Magnoliopsida</taxon>
        <taxon>eudicotyledons</taxon>
        <taxon>Gunneridae</taxon>
        <taxon>Pentapetalae</taxon>
        <taxon>asterids</taxon>
        <taxon>lamiids</taxon>
        <taxon>Boraginales</taxon>
        <taxon>Boraginaceae</taxon>
        <taxon>Boraginoideae</taxon>
        <taxon>Lithospermeae</taxon>
        <taxon>Lithospermum</taxon>
    </lineage>
</organism>
<keyword evidence="3" id="KW-1185">Reference proteome</keyword>
<feature type="compositionally biased region" description="Acidic residues" evidence="1">
    <location>
        <begin position="11"/>
        <end position="24"/>
    </location>
</feature>
<gene>
    <name evidence="2" type="ORF">LIER_13903</name>
</gene>
<evidence type="ECO:0000313" key="3">
    <source>
        <dbReference type="Proteomes" id="UP001454036"/>
    </source>
</evidence>
<evidence type="ECO:0000256" key="1">
    <source>
        <dbReference type="SAM" id="MobiDB-lite"/>
    </source>
</evidence>
<dbReference type="EMBL" id="BAABME010002852">
    <property type="protein sequence ID" value="GAA0156392.1"/>
    <property type="molecule type" value="Genomic_DNA"/>
</dbReference>
<sequence length="230" mass="23967">MVVPDKSAGDVSEDVPERDGEDVSYADVVTEGVEVPSTEGLGVDVESLEGLKDSTPTGEDVLEPTFDDSGKDPVVEGMDVDLPTIVDTEPLIAKAADGGMLPSVTDICVETADIQEVSQEDAESQKEDIDIAKDVEGPAPGFITISPKLMQGTHVADIPLVAVDTGGTSGSGTDETTKILRADIKHLEVVIQSSLDKKYVLEAGLMSLSGEDDVEDEPPVGGYGVEAPQA</sequence>
<feature type="region of interest" description="Disordered" evidence="1">
    <location>
        <begin position="50"/>
        <end position="74"/>
    </location>
</feature>
<comment type="caution">
    <text evidence="2">The sequence shown here is derived from an EMBL/GenBank/DDBJ whole genome shotgun (WGS) entry which is preliminary data.</text>
</comment>
<protein>
    <submittedName>
        <fullName evidence="2">Uncharacterized protein</fullName>
    </submittedName>
</protein>
<reference evidence="2 3" key="1">
    <citation type="submission" date="2024-01" db="EMBL/GenBank/DDBJ databases">
        <title>The complete chloroplast genome sequence of Lithospermum erythrorhizon: insights into the phylogenetic relationship among Boraginaceae species and the maternal lineages of purple gromwells.</title>
        <authorList>
            <person name="Okada T."/>
            <person name="Watanabe K."/>
        </authorList>
    </citation>
    <scope>NUCLEOTIDE SEQUENCE [LARGE SCALE GENOMIC DNA]</scope>
</reference>
<evidence type="ECO:0000313" key="2">
    <source>
        <dbReference type="EMBL" id="GAA0156392.1"/>
    </source>
</evidence>
<proteinExistence type="predicted"/>
<dbReference type="Proteomes" id="UP001454036">
    <property type="component" value="Unassembled WGS sequence"/>
</dbReference>
<dbReference type="AlphaFoldDB" id="A0AAV3PZL9"/>
<accession>A0AAV3PZL9</accession>
<feature type="region of interest" description="Disordered" evidence="1">
    <location>
        <begin position="1"/>
        <end position="25"/>
    </location>
</feature>